<dbReference type="EMBL" id="JAVDXZ010000001">
    <property type="protein sequence ID" value="MDR7328733.1"/>
    <property type="molecule type" value="Genomic_DNA"/>
</dbReference>
<dbReference type="SUPFAM" id="SSF116734">
    <property type="entry name" value="DNA methylase specificity domain"/>
    <property type="match status" value="2"/>
</dbReference>
<name>A0ABU1ZUX7_9CORY</name>
<dbReference type="InterPro" id="IPR000055">
    <property type="entry name" value="Restrct_endonuc_typeI_TRD"/>
</dbReference>
<dbReference type="GO" id="GO:0009035">
    <property type="term" value="F:type I site-specific deoxyribonuclease activity"/>
    <property type="evidence" value="ECO:0007669"/>
    <property type="project" value="UniProtKB-EC"/>
</dbReference>
<comment type="caution">
    <text evidence="5">The sequence shown here is derived from an EMBL/GenBank/DDBJ whole genome shotgun (WGS) entry which is preliminary data.</text>
</comment>
<sequence>MYLRRVRLGEVTDNYDSLRRPVKGTERVAGEFPYYGASGIVDYVDNFIFNGDYLLIAEDGENLRSRSTPIAFMATGKFWVNNHAHVVKGNHLSDTRFLSYILAITDVSGYLTGSTQPKLTRAAMDSIQLMIPELHEQKAIVEVLGALDDKIAANTKLASTADQWVRAEYDLINRQSSEERIIGDLVSHRRQAIDPVSLETPTPYVGLEHIPRRLMWLDNHGSSEEVTSNKSYFHTGDILFGKLRPYFHKVVTAPTSGICSTDILVLASKEEIFSGYVLASLTHDDVIQAVTALSAGTRMPRTNWKDLSQVTIPWPGDLVATAFSESIQDIRGYVVGLMAENQTLAATRDALLPQLMSGKLRVKEAEKVLESAL</sequence>
<evidence type="ECO:0000256" key="3">
    <source>
        <dbReference type="ARBA" id="ARBA00023125"/>
    </source>
</evidence>
<dbReference type="PANTHER" id="PTHR30408">
    <property type="entry name" value="TYPE-1 RESTRICTION ENZYME ECOKI SPECIFICITY PROTEIN"/>
    <property type="match status" value="1"/>
</dbReference>
<dbReference type="PANTHER" id="PTHR30408:SF13">
    <property type="entry name" value="TYPE I RESTRICTION ENZYME HINDI SPECIFICITY SUBUNIT"/>
    <property type="match status" value="1"/>
</dbReference>
<dbReference type="EC" id="3.1.21.3" evidence="5"/>
<keyword evidence="5" id="KW-0378">Hydrolase</keyword>
<dbReference type="InterPro" id="IPR052021">
    <property type="entry name" value="Type-I_RS_S_subunit"/>
</dbReference>
<dbReference type="Gene3D" id="3.90.220.20">
    <property type="entry name" value="DNA methylase specificity domains"/>
    <property type="match status" value="2"/>
</dbReference>
<evidence type="ECO:0000259" key="4">
    <source>
        <dbReference type="Pfam" id="PF01420"/>
    </source>
</evidence>
<keyword evidence="3" id="KW-0238">DNA-binding</keyword>
<keyword evidence="2" id="KW-0680">Restriction system</keyword>
<gene>
    <name evidence="5" type="ORF">J2S39_000409</name>
</gene>
<evidence type="ECO:0000256" key="1">
    <source>
        <dbReference type="ARBA" id="ARBA00010923"/>
    </source>
</evidence>
<dbReference type="Proteomes" id="UP001180840">
    <property type="component" value="Unassembled WGS sequence"/>
</dbReference>
<evidence type="ECO:0000313" key="6">
    <source>
        <dbReference type="Proteomes" id="UP001180840"/>
    </source>
</evidence>
<dbReference type="InterPro" id="IPR044946">
    <property type="entry name" value="Restrct_endonuc_typeI_TRD_sf"/>
</dbReference>
<dbReference type="RefSeq" id="WP_290197733.1">
    <property type="nucleotide sequence ID" value="NZ_CP047654.1"/>
</dbReference>
<reference evidence="5" key="1">
    <citation type="submission" date="2023-07" db="EMBL/GenBank/DDBJ databases">
        <title>Sequencing the genomes of 1000 actinobacteria strains.</title>
        <authorList>
            <person name="Klenk H.-P."/>
        </authorList>
    </citation>
    <scope>NUCLEOTIDE SEQUENCE</scope>
    <source>
        <strain evidence="5">DSM 107476</strain>
    </source>
</reference>
<dbReference type="Pfam" id="PF01420">
    <property type="entry name" value="Methylase_S"/>
    <property type="match status" value="1"/>
</dbReference>
<comment type="similarity">
    <text evidence="1">Belongs to the type-I restriction system S methylase family.</text>
</comment>
<keyword evidence="6" id="KW-1185">Reference proteome</keyword>
<proteinExistence type="inferred from homology"/>
<accession>A0ABU1ZUX7</accession>
<organism evidence="5 6">
    <name type="scientific">Corynebacterium guangdongense</name>
    <dbReference type="NCBI Taxonomy" id="1783348"/>
    <lineage>
        <taxon>Bacteria</taxon>
        <taxon>Bacillati</taxon>
        <taxon>Actinomycetota</taxon>
        <taxon>Actinomycetes</taxon>
        <taxon>Mycobacteriales</taxon>
        <taxon>Corynebacteriaceae</taxon>
        <taxon>Corynebacterium</taxon>
    </lineage>
</organism>
<evidence type="ECO:0000313" key="5">
    <source>
        <dbReference type="EMBL" id="MDR7328733.1"/>
    </source>
</evidence>
<evidence type="ECO:0000256" key="2">
    <source>
        <dbReference type="ARBA" id="ARBA00022747"/>
    </source>
</evidence>
<feature type="domain" description="Type I restriction modification DNA specificity" evidence="4">
    <location>
        <begin position="6"/>
        <end position="157"/>
    </location>
</feature>
<protein>
    <submittedName>
        <fullName evidence="5">Type I restriction enzyme S subunit</fullName>
        <ecNumber evidence="5">3.1.21.3</ecNumber>
    </submittedName>
</protein>
<dbReference type="CDD" id="cd17262">
    <property type="entry name" value="RMtype1_S_Aco12261I-TRD2-CR2"/>
    <property type="match status" value="1"/>
</dbReference>